<feature type="domain" description="Calcineurin-like phosphoesterase" evidence="1">
    <location>
        <begin position="1"/>
        <end position="199"/>
    </location>
</feature>
<reference evidence="3" key="1">
    <citation type="submission" date="2015-07" db="EMBL/GenBank/DDBJ databases">
        <title>Complete genome sequence and phylogenetic analysis of Limnochorda pilosa.</title>
        <authorList>
            <person name="Watanabe M."/>
            <person name="Kojima H."/>
            <person name="Fukui M."/>
        </authorList>
    </citation>
    <scope>NUCLEOTIDE SEQUENCE [LARGE SCALE GENOMIC DNA]</scope>
    <source>
        <strain evidence="3">HC45</strain>
    </source>
</reference>
<dbReference type="InterPro" id="IPR014578">
    <property type="entry name" value="Pesterase_CT488"/>
</dbReference>
<organism evidence="2 3">
    <name type="scientific">Limnochorda pilosa</name>
    <dbReference type="NCBI Taxonomy" id="1555112"/>
    <lineage>
        <taxon>Bacteria</taxon>
        <taxon>Bacillati</taxon>
        <taxon>Bacillota</taxon>
        <taxon>Limnochordia</taxon>
        <taxon>Limnochordales</taxon>
        <taxon>Limnochordaceae</taxon>
        <taxon>Limnochorda</taxon>
    </lineage>
</organism>
<name>A0A0K2SNS5_LIMPI</name>
<dbReference type="InterPro" id="IPR004843">
    <property type="entry name" value="Calcineurin-like_PHP"/>
</dbReference>
<evidence type="ECO:0000259" key="1">
    <source>
        <dbReference type="Pfam" id="PF00149"/>
    </source>
</evidence>
<dbReference type="Pfam" id="PF00149">
    <property type="entry name" value="Metallophos"/>
    <property type="match status" value="1"/>
</dbReference>
<protein>
    <recommendedName>
        <fullName evidence="1">Calcineurin-like phosphoesterase domain-containing protein</fullName>
    </recommendedName>
</protein>
<keyword evidence="3" id="KW-1185">Reference proteome</keyword>
<dbReference type="InterPro" id="IPR029052">
    <property type="entry name" value="Metallo-depent_PP-like"/>
</dbReference>
<evidence type="ECO:0000313" key="2">
    <source>
        <dbReference type="EMBL" id="BAS28484.1"/>
    </source>
</evidence>
<dbReference type="AlphaFoldDB" id="A0A0K2SNS5"/>
<dbReference type="PANTHER" id="PTHR31302">
    <property type="entry name" value="TRANSMEMBRANE PROTEIN WITH METALLOPHOSPHOESTERASE DOMAIN-RELATED"/>
    <property type="match status" value="1"/>
</dbReference>
<dbReference type="KEGG" id="lpil:LIP_2654"/>
<gene>
    <name evidence="2" type="ORF">LIP_2654</name>
</gene>
<accession>A0A0K2SNS5</accession>
<dbReference type="OrthoDB" id="8610138at2"/>
<dbReference type="Gene3D" id="3.60.21.10">
    <property type="match status" value="1"/>
</dbReference>
<reference evidence="3" key="2">
    <citation type="journal article" date="2016" name="Int. J. Syst. Evol. Microbiol.">
        <title>Complete genome sequence and cell structure of Limnochorda pilosa, a Gram-negative spore-former within the phylum Firmicutes.</title>
        <authorList>
            <person name="Watanabe M."/>
            <person name="Kojima H."/>
            <person name="Fukui M."/>
        </authorList>
    </citation>
    <scope>NUCLEOTIDE SEQUENCE [LARGE SCALE GENOMIC DNA]</scope>
    <source>
        <strain evidence="3">HC45</strain>
    </source>
</reference>
<sequence length="239" mass="26329">MRLFALGDLHLPGGQEKPMDVFGPAWKDHPKRVAAHWRRLVRDDDLVLVPGDVSWAMTLEQAAEDLAFIGGLPGKKLLLRGNHDYWWSSIGRVRAALPEGMHALQNDCFALGDGRAVCGTRGWLIPGADGLGEHDQKVYQREAMRLRLSLEAAAEAGLRPAVAMIHYPPCDARGWPTLFTRLLEEFRVPLCVYGHLHGPAARLAPPPVVRGVRYRLVAGDQVAFEPVLLDPLLEPPAPA</sequence>
<dbReference type="Proteomes" id="UP000065807">
    <property type="component" value="Chromosome"/>
</dbReference>
<dbReference type="InterPro" id="IPR051158">
    <property type="entry name" value="Metallophosphoesterase_sf"/>
</dbReference>
<dbReference type="SUPFAM" id="SSF56300">
    <property type="entry name" value="Metallo-dependent phosphatases"/>
    <property type="match status" value="1"/>
</dbReference>
<dbReference type="GO" id="GO:0016787">
    <property type="term" value="F:hydrolase activity"/>
    <property type="evidence" value="ECO:0007669"/>
    <property type="project" value="InterPro"/>
</dbReference>
<dbReference type="EMBL" id="AP014924">
    <property type="protein sequence ID" value="BAS28484.1"/>
    <property type="molecule type" value="Genomic_DNA"/>
</dbReference>
<dbReference type="PIRSF" id="PIRSF033094">
    <property type="entry name" value="Pesterase_CT488"/>
    <property type="match status" value="1"/>
</dbReference>
<dbReference type="STRING" id="1555112.LIP_2654"/>
<proteinExistence type="predicted"/>
<dbReference type="RefSeq" id="WP_068138899.1">
    <property type="nucleotide sequence ID" value="NZ_AP014924.1"/>
</dbReference>
<evidence type="ECO:0000313" key="3">
    <source>
        <dbReference type="Proteomes" id="UP000065807"/>
    </source>
</evidence>
<dbReference type="PANTHER" id="PTHR31302:SF22">
    <property type="entry name" value="PHOSPHOESTERASE"/>
    <property type="match status" value="1"/>
</dbReference>